<evidence type="ECO:0000313" key="2">
    <source>
        <dbReference type="Proteomes" id="UP001148662"/>
    </source>
</evidence>
<evidence type="ECO:0000313" key="1">
    <source>
        <dbReference type="EMBL" id="KAJ3539193.1"/>
    </source>
</evidence>
<proteinExistence type="predicted"/>
<dbReference type="EMBL" id="JANHOG010001314">
    <property type="protein sequence ID" value="KAJ3539193.1"/>
    <property type="molecule type" value="Genomic_DNA"/>
</dbReference>
<keyword evidence="2" id="KW-1185">Reference proteome</keyword>
<sequence>MFASVFVLALATLAVASPRAFKRDFTLTGQTIAFACYGGGGDCDCPEDTFGDGGVLINVWPGFQCAYPSGACTWDDTASHAMFGFNHR</sequence>
<comment type="caution">
    <text evidence="1">The sequence shown here is derived from an EMBL/GenBank/DDBJ whole genome shotgun (WGS) entry which is preliminary data.</text>
</comment>
<organism evidence="1 2">
    <name type="scientific">Phlebia brevispora</name>
    <dbReference type="NCBI Taxonomy" id="194682"/>
    <lineage>
        <taxon>Eukaryota</taxon>
        <taxon>Fungi</taxon>
        <taxon>Dikarya</taxon>
        <taxon>Basidiomycota</taxon>
        <taxon>Agaricomycotina</taxon>
        <taxon>Agaricomycetes</taxon>
        <taxon>Polyporales</taxon>
        <taxon>Meruliaceae</taxon>
        <taxon>Phlebia</taxon>
    </lineage>
</organism>
<dbReference type="Proteomes" id="UP001148662">
    <property type="component" value="Unassembled WGS sequence"/>
</dbReference>
<name>A0ACC1SGH7_9APHY</name>
<protein>
    <submittedName>
        <fullName evidence="1">Uncharacterized protein</fullName>
    </submittedName>
</protein>
<reference evidence="1" key="1">
    <citation type="submission" date="2022-07" db="EMBL/GenBank/DDBJ databases">
        <title>Genome Sequence of Phlebia brevispora.</title>
        <authorList>
            <person name="Buettner E."/>
        </authorList>
    </citation>
    <scope>NUCLEOTIDE SEQUENCE</scope>
    <source>
        <strain evidence="1">MPL23</strain>
    </source>
</reference>
<accession>A0ACC1SGH7</accession>
<gene>
    <name evidence="1" type="ORF">NM688_g6403</name>
</gene>